<dbReference type="GO" id="GO:0019693">
    <property type="term" value="P:ribose phosphate metabolic process"/>
    <property type="evidence" value="ECO:0007669"/>
    <property type="project" value="TreeGrafter"/>
</dbReference>
<evidence type="ECO:0000259" key="3">
    <source>
        <dbReference type="PROSITE" id="PS51462"/>
    </source>
</evidence>
<evidence type="ECO:0000256" key="1">
    <source>
        <dbReference type="ARBA" id="ARBA00001946"/>
    </source>
</evidence>
<dbReference type="PANTHER" id="PTHR11839">
    <property type="entry name" value="UDP/ADP-SUGAR PYROPHOSPHATASE"/>
    <property type="match status" value="1"/>
</dbReference>
<dbReference type="SUPFAM" id="SSF55811">
    <property type="entry name" value="Nudix"/>
    <property type="match status" value="1"/>
</dbReference>
<dbReference type="AlphaFoldDB" id="A0A1F5TME8"/>
<gene>
    <name evidence="4" type="ORF">A2531_05190</name>
</gene>
<evidence type="ECO:0000313" key="4">
    <source>
        <dbReference type="EMBL" id="OGF40125.1"/>
    </source>
</evidence>
<feature type="domain" description="Nudix hydrolase" evidence="3">
    <location>
        <begin position="38"/>
        <end position="171"/>
    </location>
</feature>
<evidence type="ECO:0000256" key="2">
    <source>
        <dbReference type="ARBA" id="ARBA00022801"/>
    </source>
</evidence>
<name>A0A1F5TME8_9BACT</name>
<sequence>MNFKKTNLYNGKFLRVIGKEFQTKTGKDCLWECVERSNVRGIVAVFAVTKKEKEVVLTKQYRIPHEGCVVETPAGLVDKDGENFTDTAKRELQEETGYSADKFIYVHGGPFNAGMSDCVMDIYYAPDAEYVGFEGVESDDAEDIEVIKIPLKDLVDFCVKKHDDFTVDIKILGTLKILEYKGLL</sequence>
<dbReference type="Gene3D" id="3.90.79.10">
    <property type="entry name" value="Nucleoside Triphosphate Pyrophosphohydrolase"/>
    <property type="match status" value="1"/>
</dbReference>
<organism evidence="4 5">
    <name type="scientific">Candidatus Falkowbacteria bacterium RIFOXYD2_FULL_34_120</name>
    <dbReference type="NCBI Taxonomy" id="1798007"/>
    <lineage>
        <taxon>Bacteria</taxon>
        <taxon>Candidatus Falkowiibacteriota</taxon>
    </lineage>
</organism>
<accession>A0A1F5TME8</accession>
<dbReference type="InterPro" id="IPR015797">
    <property type="entry name" value="NUDIX_hydrolase-like_dom_sf"/>
</dbReference>
<dbReference type="GO" id="GO:0016787">
    <property type="term" value="F:hydrolase activity"/>
    <property type="evidence" value="ECO:0007669"/>
    <property type="project" value="UniProtKB-KW"/>
</dbReference>
<dbReference type="Proteomes" id="UP000177579">
    <property type="component" value="Unassembled WGS sequence"/>
</dbReference>
<proteinExistence type="predicted"/>
<comment type="caution">
    <text evidence="4">The sequence shown here is derived from an EMBL/GenBank/DDBJ whole genome shotgun (WGS) entry which is preliminary data.</text>
</comment>
<dbReference type="EMBL" id="MFGO01000036">
    <property type="protein sequence ID" value="OGF40125.1"/>
    <property type="molecule type" value="Genomic_DNA"/>
</dbReference>
<dbReference type="Pfam" id="PF00293">
    <property type="entry name" value="NUDIX"/>
    <property type="match status" value="1"/>
</dbReference>
<dbReference type="GO" id="GO:0006753">
    <property type="term" value="P:nucleoside phosphate metabolic process"/>
    <property type="evidence" value="ECO:0007669"/>
    <property type="project" value="TreeGrafter"/>
</dbReference>
<evidence type="ECO:0000313" key="5">
    <source>
        <dbReference type="Proteomes" id="UP000177579"/>
    </source>
</evidence>
<dbReference type="CDD" id="cd03424">
    <property type="entry name" value="NUDIX_ADPRase_Nudt5_UGPPase_Nudt14"/>
    <property type="match status" value="1"/>
</dbReference>
<protein>
    <recommendedName>
        <fullName evidence="3">Nudix hydrolase domain-containing protein</fullName>
    </recommendedName>
</protein>
<dbReference type="InterPro" id="IPR000086">
    <property type="entry name" value="NUDIX_hydrolase_dom"/>
</dbReference>
<comment type="cofactor">
    <cofactor evidence="1">
        <name>Mg(2+)</name>
        <dbReference type="ChEBI" id="CHEBI:18420"/>
    </cofactor>
</comment>
<keyword evidence="2" id="KW-0378">Hydrolase</keyword>
<dbReference type="PANTHER" id="PTHR11839:SF18">
    <property type="entry name" value="NUDIX HYDROLASE DOMAIN-CONTAINING PROTEIN"/>
    <property type="match status" value="1"/>
</dbReference>
<dbReference type="PROSITE" id="PS51462">
    <property type="entry name" value="NUDIX"/>
    <property type="match status" value="1"/>
</dbReference>
<reference evidence="4 5" key="1">
    <citation type="journal article" date="2016" name="Nat. Commun.">
        <title>Thousands of microbial genomes shed light on interconnected biogeochemical processes in an aquifer system.</title>
        <authorList>
            <person name="Anantharaman K."/>
            <person name="Brown C.T."/>
            <person name="Hug L.A."/>
            <person name="Sharon I."/>
            <person name="Castelle C.J."/>
            <person name="Probst A.J."/>
            <person name="Thomas B.C."/>
            <person name="Singh A."/>
            <person name="Wilkins M.J."/>
            <person name="Karaoz U."/>
            <person name="Brodie E.L."/>
            <person name="Williams K.H."/>
            <person name="Hubbard S.S."/>
            <person name="Banfield J.F."/>
        </authorList>
    </citation>
    <scope>NUCLEOTIDE SEQUENCE [LARGE SCALE GENOMIC DNA]</scope>
</reference>